<dbReference type="EMBL" id="CP018820">
    <property type="protein sequence ID" value="APR52448.1"/>
    <property type="molecule type" value="Genomic_DNA"/>
</dbReference>
<proteinExistence type="predicted"/>
<evidence type="ECO:0000313" key="2">
    <source>
        <dbReference type="EMBL" id="RSV01399.1"/>
    </source>
</evidence>
<evidence type="ECO:0000313" key="1">
    <source>
        <dbReference type="EMBL" id="APR52448.1"/>
    </source>
</evidence>
<keyword evidence="3" id="KW-1185">Reference proteome</keyword>
<organism evidence="1 3">
    <name type="scientific">Sphingomonas koreensis</name>
    <dbReference type="NCBI Taxonomy" id="93064"/>
    <lineage>
        <taxon>Bacteria</taxon>
        <taxon>Pseudomonadati</taxon>
        <taxon>Pseudomonadota</taxon>
        <taxon>Alphaproteobacteria</taxon>
        <taxon>Sphingomonadales</taxon>
        <taxon>Sphingomonadaceae</taxon>
        <taxon>Sphingomonas</taxon>
    </lineage>
</organism>
<protein>
    <submittedName>
        <fullName evidence="1">Uncharacterized protein</fullName>
    </submittedName>
</protein>
<evidence type="ECO:0000313" key="3">
    <source>
        <dbReference type="Proteomes" id="UP000185161"/>
    </source>
</evidence>
<reference evidence="2 4" key="3">
    <citation type="submission" date="2018-07" db="EMBL/GenBank/DDBJ databases">
        <title>Genomic and Epidemiologic Investigation of an Indolent Hospital Outbreak.</title>
        <authorList>
            <person name="Johnson R.C."/>
            <person name="Deming C."/>
            <person name="Conlan S."/>
            <person name="Zellmer C.J."/>
            <person name="Michelin A.V."/>
            <person name="Lee-Lin S."/>
            <person name="Thomas P.J."/>
            <person name="Park M."/>
            <person name="Weingarten R.A."/>
            <person name="Less J."/>
            <person name="Dekker J.P."/>
            <person name="Frank K.M."/>
            <person name="Musser K.A."/>
            <person name="Mcquiston J.R."/>
            <person name="Henderson D.K."/>
            <person name="Lau A.F."/>
            <person name="Palmore T.N."/>
            <person name="Segre J.A."/>
        </authorList>
    </citation>
    <scope>NUCLEOTIDE SEQUENCE [LARGE SCALE GENOMIC DNA]</scope>
    <source>
        <strain evidence="2 4">SK-NIH.Env10_0317</strain>
    </source>
</reference>
<dbReference type="EMBL" id="QQWO01000012">
    <property type="protein sequence ID" value="RSV01399.1"/>
    <property type="molecule type" value="Genomic_DNA"/>
</dbReference>
<name>A0A1L6J960_9SPHN</name>
<dbReference type="Proteomes" id="UP000185161">
    <property type="component" value="Chromosome"/>
</dbReference>
<accession>A0A1L6J960</accession>
<sequence>MFAAEEVRASGGAHIVDDAEVETPGLCHVESWLTGFGSGRGLANLSPACTFHALPSIEFGAAIQHGWERGHRHTLIGPAVKLALRKPSRGIGLGVAVSAAVDAATGKAETAALLVPVTIDLTPRVRTNFNLSYQWARTGDRHGLVAGVQVEARVGGNLSVMAEGFVRDGAKPGFQAGVRWTPRVWIDVDLLGGRRVDGSGARAVTLGVTLRR</sequence>
<evidence type="ECO:0000313" key="4">
    <source>
        <dbReference type="Proteomes" id="UP000286681"/>
    </source>
</evidence>
<dbReference type="AlphaFoldDB" id="A0A1L6J960"/>
<reference evidence="3" key="2">
    <citation type="submission" date="2016-12" db="EMBL/GenBank/DDBJ databases">
        <title>Whole genome sequencing of Sphingomonas sp. ABOJV.</title>
        <authorList>
            <person name="Conlan S."/>
            <person name="Thomas P.J."/>
            <person name="Mullikin J."/>
            <person name="Palmore T.N."/>
            <person name="Frank K.M."/>
            <person name="Segre J.A."/>
        </authorList>
    </citation>
    <scope>NUCLEOTIDE SEQUENCE [LARGE SCALE GENOMIC DNA]</scope>
    <source>
        <strain evidence="3">ABOJV</strain>
    </source>
</reference>
<dbReference type="Proteomes" id="UP000286681">
    <property type="component" value="Unassembled WGS sequence"/>
</dbReference>
<reference evidence="1" key="1">
    <citation type="submission" date="2016-12" db="EMBL/GenBank/DDBJ databases">
        <title>Whole genome sequencing of Sphingomonas koreensis.</title>
        <authorList>
            <person name="Conlan S."/>
            <person name="Thomas P.J."/>
            <person name="Mullikin J."/>
            <person name="Palmore T.N."/>
            <person name="Frank K.M."/>
            <person name="Segre J.A."/>
        </authorList>
    </citation>
    <scope>NUCLEOTIDE SEQUENCE</scope>
    <source>
        <strain evidence="1">ABOJV</strain>
    </source>
</reference>
<dbReference type="STRING" id="93064.BRX40_08395"/>
<gene>
    <name evidence="1" type="ORF">BRX40_08395</name>
    <name evidence="2" type="ORF">CA257_14470</name>
</gene>
<dbReference type="KEGG" id="skr:BRX40_08395"/>